<gene>
    <name evidence="2" type="ordered locus">Cphamn1_2163</name>
</gene>
<reference evidence="2" key="1">
    <citation type="submission" date="2008-06" db="EMBL/GenBank/DDBJ databases">
        <title>Complete sequence of Chlorobium phaeobacteroides BS1.</title>
        <authorList>
            <consortium name="US DOE Joint Genome Institute"/>
            <person name="Lucas S."/>
            <person name="Copeland A."/>
            <person name="Lapidus A."/>
            <person name="Glavina del Rio T."/>
            <person name="Dalin E."/>
            <person name="Tice H."/>
            <person name="Bruce D."/>
            <person name="Goodwin L."/>
            <person name="Pitluck S."/>
            <person name="Schmutz J."/>
            <person name="Larimer F."/>
            <person name="Land M."/>
            <person name="Hauser L."/>
            <person name="Kyrpides N."/>
            <person name="Ovchinnikova G."/>
            <person name="Li T."/>
            <person name="Liu Z."/>
            <person name="Zhao F."/>
            <person name="Overmann J."/>
            <person name="Bryant D.A."/>
            <person name="Richardson P."/>
        </authorList>
    </citation>
    <scope>NUCLEOTIDE SEQUENCE [LARGE SCALE GENOMIC DNA]</scope>
    <source>
        <strain evidence="2">BS1</strain>
    </source>
</reference>
<dbReference type="KEGG" id="cpb:Cphamn1_2163"/>
<dbReference type="GO" id="GO:0043571">
    <property type="term" value="P:maintenance of CRISPR repeat elements"/>
    <property type="evidence" value="ECO:0007669"/>
    <property type="project" value="InterPro"/>
</dbReference>
<dbReference type="InterPro" id="IPR010147">
    <property type="entry name" value="CRISPR-assoc_prot_CasD"/>
</dbReference>
<dbReference type="NCBIfam" id="TIGR02593">
    <property type="entry name" value="CRISPR_cas5"/>
    <property type="match status" value="1"/>
</dbReference>
<dbReference type="Pfam" id="PF09704">
    <property type="entry name" value="Cas_Cas5d"/>
    <property type="match status" value="1"/>
</dbReference>
<dbReference type="CDD" id="cd09756">
    <property type="entry name" value="Cas5_I-E"/>
    <property type="match status" value="1"/>
</dbReference>
<keyword evidence="1" id="KW-0051">Antiviral defense</keyword>
<name>B3ENH9_CHLPB</name>
<accession>B3ENH9</accession>
<proteinExistence type="predicted"/>
<sequence>MSKSFLLLWLEAPLQSWGADSRFGRRGTIDFPTKSGILGMLCCALGAGGEQKELLAEMGKLRQTVLSFRRSKEREALLRDFHMVGSGYDDKNPWETLLIPKKSDGTPAVNGGSKITYRYYLQDAAFAVITEVPSGKSTLFADSLENPCWDIYFGRKCCAPTDFIYRGCFNTESIAIGKALEIAQEKKLMEDFRVVDGEHEGETIILNDVPIQFGEQKLYRERRVTVISCADDN</sequence>
<evidence type="ECO:0000313" key="2">
    <source>
        <dbReference type="EMBL" id="ACE05068.1"/>
    </source>
</evidence>
<dbReference type="InterPro" id="IPR013422">
    <property type="entry name" value="CRISPR-assoc_prot_Cas5_N"/>
</dbReference>
<dbReference type="GO" id="GO:0003723">
    <property type="term" value="F:RNA binding"/>
    <property type="evidence" value="ECO:0007669"/>
    <property type="project" value="InterPro"/>
</dbReference>
<dbReference type="GO" id="GO:0051607">
    <property type="term" value="P:defense response to virus"/>
    <property type="evidence" value="ECO:0007669"/>
    <property type="project" value="UniProtKB-KW"/>
</dbReference>
<dbReference type="STRING" id="331678.Cphamn1_2163"/>
<dbReference type="OrthoDB" id="3189549at2"/>
<dbReference type="eggNOG" id="ENOG502ZBPB">
    <property type="taxonomic scope" value="Bacteria"/>
</dbReference>
<evidence type="ECO:0000256" key="1">
    <source>
        <dbReference type="ARBA" id="ARBA00023118"/>
    </source>
</evidence>
<dbReference type="EMBL" id="CP001101">
    <property type="protein sequence ID" value="ACE05068.1"/>
    <property type="molecule type" value="Genomic_DNA"/>
</dbReference>
<protein>
    <submittedName>
        <fullName evidence="2">CRISPR-associated protein Cas5 family</fullName>
    </submittedName>
</protein>
<dbReference type="InterPro" id="IPR021124">
    <property type="entry name" value="CRISPR-assoc_prot_Cas5"/>
</dbReference>
<dbReference type="Gene3D" id="3.30.70.2660">
    <property type="match status" value="1"/>
</dbReference>
<dbReference type="HOGENOM" id="CLU_084726_1_1_10"/>
<organism evidence="2">
    <name type="scientific">Chlorobium phaeobacteroides (strain BS1)</name>
    <dbReference type="NCBI Taxonomy" id="331678"/>
    <lineage>
        <taxon>Bacteria</taxon>
        <taxon>Pseudomonadati</taxon>
        <taxon>Chlorobiota</taxon>
        <taxon>Chlorobiia</taxon>
        <taxon>Chlorobiales</taxon>
        <taxon>Chlorobiaceae</taxon>
        <taxon>Chlorobium/Pelodictyon group</taxon>
        <taxon>Chlorobium</taxon>
    </lineage>
</organism>
<dbReference type="AlphaFoldDB" id="B3ENH9"/>
<dbReference type="NCBIfam" id="TIGR01868">
    <property type="entry name" value="casD_Cas5e"/>
    <property type="match status" value="1"/>
</dbReference>